<evidence type="ECO:0000256" key="1">
    <source>
        <dbReference type="SAM" id="SignalP"/>
    </source>
</evidence>
<reference evidence="3 4" key="1">
    <citation type="submission" date="2016-11" db="EMBL/GenBank/DDBJ databases">
        <authorList>
            <person name="Jaros S."/>
            <person name="Januszkiewicz K."/>
            <person name="Wedrychowicz H."/>
        </authorList>
    </citation>
    <scope>NUCLEOTIDE SEQUENCE [LARGE SCALE GENOMIC DNA]</scope>
    <source>
        <strain evidence="3 4">DSM 25661</strain>
    </source>
</reference>
<accession>A0A1M4ULZ1</accession>
<evidence type="ECO:0000259" key="2">
    <source>
        <dbReference type="Pfam" id="PF21544"/>
    </source>
</evidence>
<dbReference type="RefSeq" id="WP_234949760.1">
    <property type="nucleotide sequence ID" value="NZ_FQTW01000003.1"/>
</dbReference>
<dbReference type="STRING" id="1155689.SAMN05444278_1037"/>
<evidence type="ECO:0000313" key="3">
    <source>
        <dbReference type="EMBL" id="SHE57771.1"/>
    </source>
</evidence>
<dbReference type="AlphaFoldDB" id="A0A1M4ULZ1"/>
<dbReference type="Proteomes" id="UP000184462">
    <property type="component" value="Unassembled WGS sequence"/>
</dbReference>
<dbReference type="EMBL" id="FQTW01000003">
    <property type="protein sequence ID" value="SHE57771.1"/>
    <property type="molecule type" value="Genomic_DNA"/>
</dbReference>
<protein>
    <recommendedName>
        <fullName evidence="2">PorZ N-terminal beta-propeller domain-containing protein</fullName>
    </recommendedName>
</protein>
<keyword evidence="4" id="KW-1185">Reference proteome</keyword>
<organism evidence="3 4">
    <name type="scientific">Psychroflexus salarius</name>
    <dbReference type="NCBI Taxonomy" id="1155689"/>
    <lineage>
        <taxon>Bacteria</taxon>
        <taxon>Pseudomonadati</taxon>
        <taxon>Bacteroidota</taxon>
        <taxon>Flavobacteriia</taxon>
        <taxon>Flavobacteriales</taxon>
        <taxon>Flavobacteriaceae</taxon>
        <taxon>Psychroflexus</taxon>
    </lineage>
</organism>
<dbReference type="SUPFAM" id="SSF101898">
    <property type="entry name" value="NHL repeat"/>
    <property type="match status" value="1"/>
</dbReference>
<feature type="domain" description="PorZ N-terminal beta-propeller" evidence="2">
    <location>
        <begin position="45"/>
        <end position="206"/>
    </location>
</feature>
<dbReference type="Pfam" id="PF21544">
    <property type="entry name" value="PorZ_N_b_propeller"/>
    <property type="match status" value="1"/>
</dbReference>
<name>A0A1M4ULZ1_9FLAO</name>
<dbReference type="InterPro" id="IPR048954">
    <property type="entry name" value="PorZ_N"/>
</dbReference>
<gene>
    <name evidence="3" type="ORF">SAMN05444278_1037</name>
</gene>
<sequence>MKLNLYFICCIFTFSYSNAQEFNQNWEGHFSYFNASGLSTSPQNIYAAAENAYFTYNTINTFTETTSTINGLSGEKISAIYHSNSFQLTVLGYESGLIQLVMDNNQNVFSVVDILNKVSISPSQKRINHFFEYENKLYISTDFGIAVYNLENLEFGDSFFIGNNAAQLQINQTQVFNNTIYAASTTGGIRYAAVNNPDLVDFNEWQSLGSGSWKQIQATETQLFAMRFDNRLFELSGTNLSLVEAFPQEVRDFRAEQNQIVLCFPGQVEVYDANFNLQFFVSDLPETNLDLNTAVSLNNGLYLADRNLGVLKISDQNQTDFVNITPDGPLSNKVFSVEVQPGHIWCVYGEYTQFFNPFPLTSRGASHFRNGEWFNLSFEDLDQTRELSDITYDPQNFNRVFLSSYFDGLLEIEDDVVVNHYQASNSNIQGVPSNINDNRIGASAFNNQGDLYFTNSLSEFPLKQLSSSGTIQGLDTSESFVTATNEASSKIAVDRQGNAYFASFKNRCYCF</sequence>
<evidence type="ECO:0000313" key="4">
    <source>
        <dbReference type="Proteomes" id="UP000184462"/>
    </source>
</evidence>
<feature type="chain" id="PRO_5012273863" description="PorZ N-terminal beta-propeller domain-containing protein" evidence="1">
    <location>
        <begin position="20"/>
        <end position="511"/>
    </location>
</feature>
<proteinExistence type="predicted"/>
<keyword evidence="1" id="KW-0732">Signal</keyword>
<feature type="signal peptide" evidence="1">
    <location>
        <begin position="1"/>
        <end position="19"/>
    </location>
</feature>